<dbReference type="RefSeq" id="WP_075013170.1">
    <property type="nucleotide sequence ID" value="NZ_FOWE01000004.1"/>
</dbReference>
<reference evidence="2" key="1">
    <citation type="submission" date="2016-10" db="EMBL/GenBank/DDBJ databases">
        <authorList>
            <person name="Varghese N."/>
            <person name="Submissions S."/>
        </authorList>
    </citation>
    <scope>NUCLEOTIDE SEQUENCE [LARGE SCALE GENOMIC DNA]</scope>
    <source>
        <strain evidence="2">DSM 43161</strain>
    </source>
</reference>
<protein>
    <submittedName>
        <fullName evidence="1">Uncharacterized protein</fullName>
    </submittedName>
</protein>
<accession>A0A1I5F0K7</accession>
<organism evidence="1 2">
    <name type="scientific">Geodermatophilus obscurus</name>
    <dbReference type="NCBI Taxonomy" id="1861"/>
    <lineage>
        <taxon>Bacteria</taxon>
        <taxon>Bacillati</taxon>
        <taxon>Actinomycetota</taxon>
        <taxon>Actinomycetes</taxon>
        <taxon>Geodermatophilales</taxon>
        <taxon>Geodermatophilaceae</taxon>
        <taxon>Geodermatophilus</taxon>
    </lineage>
</organism>
<sequence length="77" mass="8069">MSAPAPPAPSLHTPLATDDGLGIADLLDLLGLEPSADVRDDEPAAVLRPADAVAVVRGWVRRAADWGSGPQRSWCAW</sequence>
<proteinExistence type="predicted"/>
<gene>
    <name evidence="1" type="ORF">SAMN05660359_01757</name>
</gene>
<name>A0A1I5F0K7_9ACTN</name>
<evidence type="ECO:0000313" key="2">
    <source>
        <dbReference type="Proteomes" id="UP000183642"/>
    </source>
</evidence>
<evidence type="ECO:0000313" key="1">
    <source>
        <dbReference type="EMBL" id="SFO17285.1"/>
    </source>
</evidence>
<dbReference type="EMBL" id="FOWE01000004">
    <property type="protein sequence ID" value="SFO17285.1"/>
    <property type="molecule type" value="Genomic_DNA"/>
</dbReference>
<keyword evidence="2" id="KW-1185">Reference proteome</keyword>
<dbReference type="Proteomes" id="UP000183642">
    <property type="component" value="Unassembled WGS sequence"/>
</dbReference>
<dbReference type="AlphaFoldDB" id="A0A1I5F0K7"/>